<evidence type="ECO:0000256" key="5">
    <source>
        <dbReference type="PROSITE-ProRule" id="PRU10141"/>
    </source>
</evidence>
<reference evidence="8 9" key="1">
    <citation type="submission" date="2019-08" db="EMBL/GenBank/DDBJ databases">
        <title>Archangium and Cystobacter genomes.</title>
        <authorList>
            <person name="Chen I.-C.K."/>
            <person name="Wielgoss S."/>
        </authorList>
    </citation>
    <scope>NUCLEOTIDE SEQUENCE [LARGE SCALE GENOMIC DNA]</scope>
    <source>
        <strain evidence="8 9">Cbm 6</strain>
    </source>
</reference>
<dbReference type="Gene3D" id="3.30.200.20">
    <property type="entry name" value="Phosphorylase Kinase, domain 1"/>
    <property type="match status" value="1"/>
</dbReference>
<dbReference type="Gene3D" id="1.25.40.10">
    <property type="entry name" value="Tetratricopeptide repeat domain"/>
    <property type="match status" value="3"/>
</dbReference>
<dbReference type="PROSITE" id="PS00107">
    <property type="entry name" value="PROTEIN_KINASE_ATP"/>
    <property type="match status" value="1"/>
</dbReference>
<dbReference type="Pfam" id="PF00069">
    <property type="entry name" value="Pkinase"/>
    <property type="match status" value="1"/>
</dbReference>
<sequence>MPSPDEDKPLLDPAQLREDTNSPVEPTVTVEPLAAAPAAPVAATGGSAVVSGASWDRYELLELLGRGGMGEVYKARDRRLDRTVALKFIRGEDPDRAVRFLREARAQARIDHPNVCKVHEAGEVGGKAYIAMQLVKGQRLDQAAAGMSLPERLQVMREVAAGVHEAHRLGIIHRDLKPSNIMVERGEDGRLSPVVMDFGLAYEVTQGHGLTETGTLIGTPSYMAPEQARGELRNIDRRSDVYSLGATLYELLTGVAPFTGDTLVDILAKVLHEEPLPPRARVPHLESELETIVLKCLSKEPDQRYSSARALAEDLGRYIDGDPILGQRPSMRYRLRRYARKHRTLVAVSGVSLACILLLSALSVRSWLEARHTRRQSEARARLAEDLGQQAKEIEWFLRIAYVLPLHDPQQEQQRVRERMARISAQKHDLGAYGDGIIHYALGRGHLVLQEFEKANQELTRAREMGMDSPPLHYAHGRVLGELYHRGLEDARRSGDTSWVARRRLELEKQYLEPALRSLERSQGLELDSPRYLEGLIAFYRRDYDRAARAAAQAIVEAPWMYEARKLAGDVAYLRAVEQLEHGDYDRARAGLQEASHQYEQAVERGQSDAGNYEALAAVWMQHAEVDRHLGRSPREALERVLEATRGEIRAAPLRSTGYTQKAYALWRWFRMVRSQRNNPELESILGEWIAAGSRAVELNPRDVYAYDALGLGYYTRGQHEARNERDPHPAWAEARARFIRALELQPAYPWGLNDLALVHFDQGDYLREHGQDPRAEYAEAIRYFEQAVRFDPDYRNAYSNLTALYSALAAYSLSRGLNPEAEVRKALQAGERSLTINNRFYTALNNLAGVNLIQARYLMDADGDPRPFLEQALQHAERALSINPRFGFSHSSLAEAHVLTALQLLRAGQDPSDALASGRRALESAYRYSPDEGEFRSLGARLGMVAAEWARRQGRSGLPQLQQALEEARHAVKLQPTAGAHQELARVCWRLTQALPPDKARAALAEGLAQVELALERDPNLAHTHAIHGGLLLARARMAREVVERRDSARQARSSFARATGLNPLLRREYEEPMREAEELSTDSPAARNAMP</sequence>
<dbReference type="PANTHER" id="PTHR43289">
    <property type="entry name" value="MITOGEN-ACTIVATED PROTEIN KINASE KINASE KINASE 20-RELATED"/>
    <property type="match status" value="1"/>
</dbReference>
<dbReference type="RefSeq" id="WP_395811756.1">
    <property type="nucleotide sequence ID" value="NZ_CP043494.1"/>
</dbReference>
<dbReference type="SUPFAM" id="SSF56112">
    <property type="entry name" value="Protein kinase-like (PK-like)"/>
    <property type="match status" value="1"/>
</dbReference>
<dbReference type="PROSITE" id="PS50011">
    <property type="entry name" value="PROTEIN_KINASE_DOM"/>
    <property type="match status" value="1"/>
</dbReference>
<keyword evidence="2 5" id="KW-0547">Nucleotide-binding</keyword>
<keyword evidence="9" id="KW-1185">Reference proteome</keyword>
<dbReference type="InterPro" id="IPR011009">
    <property type="entry name" value="Kinase-like_dom_sf"/>
</dbReference>
<keyword evidence="1" id="KW-0808">Transferase</keyword>
<evidence type="ECO:0000313" key="8">
    <source>
        <dbReference type="EMBL" id="WNG51494.1"/>
    </source>
</evidence>
<evidence type="ECO:0000256" key="4">
    <source>
        <dbReference type="ARBA" id="ARBA00022840"/>
    </source>
</evidence>
<dbReference type="SUPFAM" id="SSF48452">
    <property type="entry name" value="TPR-like"/>
    <property type="match status" value="2"/>
</dbReference>
<keyword evidence="4 5" id="KW-0067">ATP-binding</keyword>
<gene>
    <name evidence="8" type="ORF">F0U60_50715</name>
</gene>
<feature type="binding site" evidence="5">
    <location>
        <position position="87"/>
    </location>
    <ligand>
        <name>ATP</name>
        <dbReference type="ChEBI" id="CHEBI:30616"/>
    </ligand>
</feature>
<accession>A0ABY9X832</accession>
<protein>
    <submittedName>
        <fullName evidence="8">Protein kinase</fullName>
    </submittedName>
</protein>
<feature type="region of interest" description="Disordered" evidence="6">
    <location>
        <begin position="1063"/>
        <end position="1093"/>
    </location>
</feature>
<proteinExistence type="predicted"/>
<dbReference type="InterPro" id="IPR017441">
    <property type="entry name" value="Protein_kinase_ATP_BS"/>
</dbReference>
<evidence type="ECO:0000256" key="3">
    <source>
        <dbReference type="ARBA" id="ARBA00022777"/>
    </source>
</evidence>
<evidence type="ECO:0000259" key="7">
    <source>
        <dbReference type="PROSITE" id="PS50011"/>
    </source>
</evidence>
<dbReference type="SMART" id="SM00220">
    <property type="entry name" value="S_TKc"/>
    <property type="match status" value="1"/>
</dbReference>
<dbReference type="PROSITE" id="PS00108">
    <property type="entry name" value="PROTEIN_KINASE_ST"/>
    <property type="match status" value="1"/>
</dbReference>
<dbReference type="EMBL" id="CP043494">
    <property type="protein sequence ID" value="WNG51494.1"/>
    <property type="molecule type" value="Genomic_DNA"/>
</dbReference>
<keyword evidence="3 8" id="KW-0418">Kinase</keyword>
<evidence type="ECO:0000256" key="6">
    <source>
        <dbReference type="SAM" id="MobiDB-lite"/>
    </source>
</evidence>
<dbReference type="InterPro" id="IPR008271">
    <property type="entry name" value="Ser/Thr_kinase_AS"/>
</dbReference>
<dbReference type="InterPro" id="IPR011990">
    <property type="entry name" value="TPR-like_helical_dom_sf"/>
</dbReference>
<feature type="region of interest" description="Disordered" evidence="6">
    <location>
        <begin position="1"/>
        <end position="25"/>
    </location>
</feature>
<dbReference type="PANTHER" id="PTHR43289:SF6">
    <property type="entry name" value="SERINE_THREONINE-PROTEIN KINASE NEKL-3"/>
    <property type="match status" value="1"/>
</dbReference>
<dbReference type="GO" id="GO:0016301">
    <property type="term" value="F:kinase activity"/>
    <property type="evidence" value="ECO:0007669"/>
    <property type="project" value="UniProtKB-KW"/>
</dbReference>
<dbReference type="Proteomes" id="UP001611383">
    <property type="component" value="Chromosome"/>
</dbReference>
<dbReference type="CDD" id="cd14014">
    <property type="entry name" value="STKc_PknB_like"/>
    <property type="match status" value="1"/>
</dbReference>
<feature type="compositionally biased region" description="Basic and acidic residues" evidence="6">
    <location>
        <begin position="1"/>
        <end position="20"/>
    </location>
</feature>
<organism evidence="8 9">
    <name type="scientific">Archangium minus</name>
    <dbReference type="NCBI Taxonomy" id="83450"/>
    <lineage>
        <taxon>Bacteria</taxon>
        <taxon>Pseudomonadati</taxon>
        <taxon>Myxococcota</taxon>
        <taxon>Myxococcia</taxon>
        <taxon>Myxococcales</taxon>
        <taxon>Cystobacterineae</taxon>
        <taxon>Archangiaceae</taxon>
        <taxon>Archangium</taxon>
    </lineage>
</organism>
<feature type="domain" description="Protein kinase" evidence="7">
    <location>
        <begin position="58"/>
        <end position="325"/>
    </location>
</feature>
<name>A0ABY9X832_9BACT</name>
<evidence type="ECO:0000256" key="2">
    <source>
        <dbReference type="ARBA" id="ARBA00022741"/>
    </source>
</evidence>
<feature type="compositionally biased region" description="Basic and acidic residues" evidence="6">
    <location>
        <begin position="1067"/>
        <end position="1079"/>
    </location>
</feature>
<evidence type="ECO:0000313" key="9">
    <source>
        <dbReference type="Proteomes" id="UP001611383"/>
    </source>
</evidence>
<dbReference type="InterPro" id="IPR000719">
    <property type="entry name" value="Prot_kinase_dom"/>
</dbReference>
<dbReference type="Gene3D" id="1.10.510.10">
    <property type="entry name" value="Transferase(Phosphotransferase) domain 1"/>
    <property type="match status" value="1"/>
</dbReference>
<evidence type="ECO:0000256" key="1">
    <source>
        <dbReference type="ARBA" id="ARBA00022679"/>
    </source>
</evidence>